<dbReference type="AlphaFoldDB" id="A0A0D2BD79"/>
<proteinExistence type="predicted"/>
<dbReference type="PANTHER" id="PTHR35279:SF1">
    <property type="entry name" value="ARABINANASE_LEVANSUCRASE_INVERTASE"/>
    <property type="match status" value="1"/>
</dbReference>
<dbReference type="RefSeq" id="XP_016236756.1">
    <property type="nucleotide sequence ID" value="XM_016378079.1"/>
</dbReference>
<accession>A0A0D2BD79</accession>
<keyword evidence="2" id="KW-1185">Reference proteome</keyword>
<organism evidence="1 2">
    <name type="scientific">Exophiala spinifera</name>
    <dbReference type="NCBI Taxonomy" id="91928"/>
    <lineage>
        <taxon>Eukaryota</taxon>
        <taxon>Fungi</taxon>
        <taxon>Dikarya</taxon>
        <taxon>Ascomycota</taxon>
        <taxon>Pezizomycotina</taxon>
        <taxon>Eurotiomycetes</taxon>
        <taxon>Chaetothyriomycetidae</taxon>
        <taxon>Chaetothyriales</taxon>
        <taxon>Herpotrichiellaceae</taxon>
        <taxon>Exophiala</taxon>
    </lineage>
</organism>
<dbReference type="HOGENOM" id="CLU_808423_0_0_1"/>
<dbReference type="VEuPathDB" id="FungiDB:PV08_03728"/>
<evidence type="ECO:0000313" key="1">
    <source>
        <dbReference type="EMBL" id="KIW16540.1"/>
    </source>
</evidence>
<dbReference type="InterPro" id="IPR023296">
    <property type="entry name" value="Glyco_hydro_beta-prop_sf"/>
</dbReference>
<name>A0A0D2BD79_9EURO</name>
<dbReference type="EMBL" id="KN847494">
    <property type="protein sequence ID" value="KIW16540.1"/>
    <property type="molecule type" value="Genomic_DNA"/>
</dbReference>
<sequence>MEHPENPVLPDEAHWDQTGTVFDLGLLQENVTVTGQPADLYFLQVGAEPIETKLVWRMWNSWRPRGSIGYSTSTDGKTWNQTLAVSLPPNGGWEHAINRPFVKKIATGKYGMWYTGQGADLGGLVDGSIGYAESPDGIIFTRTSDKPVLKPEYPWEKDAVMTPTIVDLPGGALRMYYAGGETYEPDSIGAAHSYDGGHTWIKFGNPVLTPDQNSGKVGEWWDSYKVTSPHVILGDDGYYYMFYAGFRNVDYSSIGVVRSKDGLTSWERLTNNPIIDIIPGTWKCDAAYKPFVGWSEDQQEWLLWYNGRCNRDERIGVSILKSRTFGRFIKR</sequence>
<reference evidence="1 2" key="1">
    <citation type="submission" date="2015-01" db="EMBL/GenBank/DDBJ databases">
        <title>The Genome Sequence of Exophiala spinifera CBS89968.</title>
        <authorList>
            <consortium name="The Broad Institute Genomics Platform"/>
            <person name="Cuomo C."/>
            <person name="de Hoog S."/>
            <person name="Gorbushina A."/>
            <person name="Stielow B."/>
            <person name="Teixiera M."/>
            <person name="Abouelleil A."/>
            <person name="Chapman S.B."/>
            <person name="Priest M."/>
            <person name="Young S.K."/>
            <person name="Wortman J."/>
            <person name="Nusbaum C."/>
            <person name="Birren B."/>
        </authorList>
    </citation>
    <scope>NUCLEOTIDE SEQUENCE [LARGE SCALE GENOMIC DNA]</scope>
    <source>
        <strain evidence="1 2">CBS 89968</strain>
    </source>
</reference>
<dbReference type="Proteomes" id="UP000053328">
    <property type="component" value="Unassembled WGS sequence"/>
</dbReference>
<dbReference type="STRING" id="91928.A0A0D2BD79"/>
<dbReference type="PANTHER" id="PTHR35279">
    <property type="match status" value="1"/>
</dbReference>
<evidence type="ECO:0008006" key="3">
    <source>
        <dbReference type="Google" id="ProtNLM"/>
    </source>
</evidence>
<gene>
    <name evidence="1" type="ORF">PV08_03728</name>
</gene>
<protein>
    <recommendedName>
        <fullName evidence="3">Glycosyl hydrolase family 32 N-terminal domain-containing protein</fullName>
    </recommendedName>
</protein>
<evidence type="ECO:0000313" key="2">
    <source>
        <dbReference type="Proteomes" id="UP000053328"/>
    </source>
</evidence>
<dbReference type="OrthoDB" id="3510at2759"/>
<dbReference type="Gene3D" id="2.115.10.20">
    <property type="entry name" value="Glycosyl hydrolase domain, family 43"/>
    <property type="match status" value="2"/>
</dbReference>
<dbReference type="GeneID" id="27330811"/>
<dbReference type="SUPFAM" id="SSF75005">
    <property type="entry name" value="Arabinanase/levansucrase/invertase"/>
    <property type="match status" value="1"/>
</dbReference>